<protein>
    <submittedName>
        <fullName evidence="2">Uncharacterized protein</fullName>
    </submittedName>
</protein>
<dbReference type="EMBL" id="OZ034825">
    <property type="protein sequence ID" value="CAL1680455.1"/>
    <property type="molecule type" value="Genomic_DNA"/>
</dbReference>
<dbReference type="AlphaFoldDB" id="A0AAV2NJK6"/>
<feature type="compositionally biased region" description="Polar residues" evidence="1">
    <location>
        <begin position="130"/>
        <end position="139"/>
    </location>
</feature>
<keyword evidence="3" id="KW-1185">Reference proteome</keyword>
<evidence type="ECO:0000313" key="2">
    <source>
        <dbReference type="EMBL" id="CAL1680455.1"/>
    </source>
</evidence>
<evidence type="ECO:0000313" key="3">
    <source>
        <dbReference type="Proteomes" id="UP001497644"/>
    </source>
</evidence>
<dbReference type="Proteomes" id="UP001497644">
    <property type="component" value="Chromosome 2"/>
</dbReference>
<sequence length="167" mass="18920">MLCHGVYARVARCVAAVVTTTMRCQNHPIPRIRCSDLPGAANRLLSAKRIIPRHRPSVLPGCCTIAAESSCNDVPAVRSRETVRFEPRNDRHRRLEEDEEKDSASEIQQKADGSEMARSKERPNLLRTLISRTSSPRQTGRSKRSFSESSRFEAAWRSIQENQDYAK</sequence>
<feature type="compositionally biased region" description="Basic and acidic residues" evidence="1">
    <location>
        <begin position="82"/>
        <end position="96"/>
    </location>
</feature>
<feature type="region of interest" description="Disordered" evidence="1">
    <location>
        <begin position="82"/>
        <end position="167"/>
    </location>
</feature>
<reference evidence="2" key="1">
    <citation type="submission" date="2024-04" db="EMBL/GenBank/DDBJ databases">
        <authorList>
            <consortium name="Molecular Ecology Group"/>
        </authorList>
    </citation>
    <scope>NUCLEOTIDE SEQUENCE</scope>
</reference>
<proteinExistence type="predicted"/>
<name>A0AAV2NJK6_9HYME</name>
<feature type="compositionally biased region" description="Basic and acidic residues" evidence="1">
    <location>
        <begin position="112"/>
        <end position="124"/>
    </location>
</feature>
<organism evidence="2 3">
    <name type="scientific">Lasius platythorax</name>
    <dbReference type="NCBI Taxonomy" id="488582"/>
    <lineage>
        <taxon>Eukaryota</taxon>
        <taxon>Metazoa</taxon>
        <taxon>Ecdysozoa</taxon>
        <taxon>Arthropoda</taxon>
        <taxon>Hexapoda</taxon>
        <taxon>Insecta</taxon>
        <taxon>Pterygota</taxon>
        <taxon>Neoptera</taxon>
        <taxon>Endopterygota</taxon>
        <taxon>Hymenoptera</taxon>
        <taxon>Apocrita</taxon>
        <taxon>Aculeata</taxon>
        <taxon>Formicoidea</taxon>
        <taxon>Formicidae</taxon>
        <taxon>Formicinae</taxon>
        <taxon>Lasius</taxon>
        <taxon>Lasius</taxon>
    </lineage>
</organism>
<accession>A0AAV2NJK6</accession>
<evidence type="ECO:0000256" key="1">
    <source>
        <dbReference type="SAM" id="MobiDB-lite"/>
    </source>
</evidence>
<gene>
    <name evidence="2" type="ORF">LPLAT_LOCUS6468</name>
</gene>